<dbReference type="Proteomes" id="UP000636800">
    <property type="component" value="Chromosome 7"/>
</dbReference>
<dbReference type="GO" id="GO:0006355">
    <property type="term" value="P:regulation of DNA-templated transcription"/>
    <property type="evidence" value="ECO:0007669"/>
    <property type="project" value="InterPro"/>
</dbReference>
<dbReference type="InterPro" id="IPR036093">
    <property type="entry name" value="NAC_dom_sf"/>
</dbReference>
<keyword evidence="9" id="KW-0804">Transcription</keyword>
<organism evidence="14 15">
    <name type="scientific">Vanilla planifolia</name>
    <name type="common">Vanilla</name>
    <dbReference type="NCBI Taxonomy" id="51239"/>
    <lineage>
        <taxon>Eukaryota</taxon>
        <taxon>Viridiplantae</taxon>
        <taxon>Streptophyta</taxon>
        <taxon>Embryophyta</taxon>
        <taxon>Tracheophyta</taxon>
        <taxon>Spermatophyta</taxon>
        <taxon>Magnoliopsida</taxon>
        <taxon>Liliopsida</taxon>
        <taxon>Asparagales</taxon>
        <taxon>Orchidaceae</taxon>
        <taxon>Vanilloideae</taxon>
        <taxon>Vanilleae</taxon>
        <taxon>Vanilla</taxon>
    </lineage>
</organism>
<evidence type="ECO:0000256" key="1">
    <source>
        <dbReference type="ARBA" id="ARBA00004123"/>
    </source>
</evidence>
<evidence type="ECO:0000256" key="9">
    <source>
        <dbReference type="ARBA" id="ARBA00023163"/>
    </source>
</evidence>
<evidence type="ECO:0000313" key="14">
    <source>
        <dbReference type="EMBL" id="KAG0473212.1"/>
    </source>
</evidence>
<feature type="transmembrane region" description="Helical" evidence="12">
    <location>
        <begin position="538"/>
        <end position="561"/>
    </location>
</feature>
<comment type="caution">
    <text evidence="14">The sequence shown here is derived from an EMBL/GenBank/DDBJ whole genome shotgun (WGS) entry which is preliminary data.</text>
</comment>
<evidence type="ECO:0000259" key="13">
    <source>
        <dbReference type="PROSITE" id="PS51005"/>
    </source>
</evidence>
<feature type="domain" description="NAC" evidence="13">
    <location>
        <begin position="12"/>
        <end position="160"/>
    </location>
</feature>
<proteinExistence type="predicted"/>
<name>A0A835UTB3_VANPL</name>
<evidence type="ECO:0000256" key="6">
    <source>
        <dbReference type="ARBA" id="ARBA00023125"/>
    </source>
</evidence>
<keyword evidence="10" id="KW-0539">Nucleus</keyword>
<dbReference type="Gene3D" id="2.170.150.80">
    <property type="entry name" value="NAC domain"/>
    <property type="match status" value="1"/>
</dbReference>
<sequence length="583" mass="65781">MAGLEVLPLQSLPLGFRFRPTDEELVNHYLKRKINGRIKSDVVVIPVVDVCKCEPWDLPDKSLMRLEDSEWFFFVPRDRKYPNGHRSNRATEAGYWKPTGKDRTIRTHPRLTLIGMKKTLVFHRGRAPYGERTGWIMHEYRTVEPEFELGGFVLCRLFKKPEEKMSTSHDEEIKSSGFSPAHLNLCTDVIVHDRYCFEEVTPVLNQEDPCRDLLKETNAMHGKVPNPMIQLNQTHFNGNVDSSQGDSNNLGSGSEQGEYGELQYSSPTNCFMGFPSFDDSAVGISSKDEAGDRESFSEFLAGILFNSEEESTPDNTRIPANSIEVMQASQDIHLPQKDPCLEADELPRPSSFSLQNKLYFDRFTGSQSDDLFMDLASLETSTTVSVHENGMFESCEELNGFFGNDVGIMPRAWSKACHSQNLANGIHAEQQSLSGHGTAFRRIRLQKCLHVETPTCSDMKSDISEDGENAELSDEQTSYSSLAMNAVAFGFSEMKQPSTSNLEAPKIAHRLRSKEPVELFVNPEDVLLQKAPNAVSVYFGRVILVLLILLLVLCTEIAWYFKRLMSKKDGYYADGISERLILH</sequence>
<dbReference type="InterPro" id="IPR003441">
    <property type="entry name" value="NAC-dom"/>
</dbReference>
<evidence type="ECO:0000313" key="15">
    <source>
        <dbReference type="Proteomes" id="UP000636800"/>
    </source>
</evidence>
<feature type="region of interest" description="Disordered" evidence="11">
    <location>
        <begin position="233"/>
        <end position="261"/>
    </location>
</feature>
<keyword evidence="5" id="KW-0805">Transcription regulation</keyword>
<evidence type="ECO:0000256" key="11">
    <source>
        <dbReference type="SAM" id="MobiDB-lite"/>
    </source>
</evidence>
<evidence type="ECO:0000256" key="7">
    <source>
        <dbReference type="ARBA" id="ARBA00023136"/>
    </source>
</evidence>
<keyword evidence="6" id="KW-0238">DNA-binding</keyword>
<evidence type="ECO:0000256" key="12">
    <source>
        <dbReference type="SAM" id="Phobius"/>
    </source>
</evidence>
<dbReference type="GO" id="GO:0005634">
    <property type="term" value="C:nucleus"/>
    <property type="evidence" value="ECO:0007669"/>
    <property type="project" value="UniProtKB-SubCell"/>
</dbReference>
<dbReference type="EMBL" id="JADCNL010000007">
    <property type="protein sequence ID" value="KAG0473212.1"/>
    <property type="molecule type" value="Genomic_DNA"/>
</dbReference>
<evidence type="ECO:0000256" key="5">
    <source>
        <dbReference type="ARBA" id="ARBA00023015"/>
    </source>
</evidence>
<gene>
    <name evidence="14" type="ORF">HPP92_015069</name>
</gene>
<keyword evidence="15" id="KW-1185">Reference proteome</keyword>
<dbReference type="PANTHER" id="PTHR31744">
    <property type="entry name" value="PROTEIN CUP-SHAPED COTYLEDON 2-RELATED"/>
    <property type="match status" value="1"/>
</dbReference>
<feature type="compositionally biased region" description="Polar residues" evidence="11">
    <location>
        <begin position="233"/>
        <end position="255"/>
    </location>
</feature>
<dbReference type="GO" id="GO:0016020">
    <property type="term" value="C:membrane"/>
    <property type="evidence" value="ECO:0007669"/>
    <property type="project" value="UniProtKB-SubCell"/>
</dbReference>
<evidence type="ECO:0000256" key="8">
    <source>
        <dbReference type="ARBA" id="ARBA00023159"/>
    </source>
</evidence>
<evidence type="ECO:0000256" key="4">
    <source>
        <dbReference type="ARBA" id="ARBA00022989"/>
    </source>
</evidence>
<keyword evidence="8" id="KW-0010">Activator</keyword>
<protein>
    <recommendedName>
        <fullName evidence="13">NAC domain-containing protein</fullName>
    </recommendedName>
</protein>
<evidence type="ECO:0000256" key="2">
    <source>
        <dbReference type="ARBA" id="ARBA00004167"/>
    </source>
</evidence>
<dbReference type="GO" id="GO:0000976">
    <property type="term" value="F:transcription cis-regulatory region binding"/>
    <property type="evidence" value="ECO:0007669"/>
    <property type="project" value="UniProtKB-ARBA"/>
</dbReference>
<evidence type="ECO:0000256" key="3">
    <source>
        <dbReference type="ARBA" id="ARBA00022692"/>
    </source>
</evidence>
<keyword evidence="4 12" id="KW-1133">Transmembrane helix</keyword>
<accession>A0A835UTB3</accession>
<dbReference type="SUPFAM" id="SSF101941">
    <property type="entry name" value="NAC domain"/>
    <property type="match status" value="1"/>
</dbReference>
<evidence type="ECO:0000256" key="10">
    <source>
        <dbReference type="ARBA" id="ARBA00023242"/>
    </source>
</evidence>
<dbReference type="Pfam" id="PF02365">
    <property type="entry name" value="NAM"/>
    <property type="match status" value="1"/>
</dbReference>
<reference evidence="14 15" key="1">
    <citation type="journal article" date="2020" name="Nat. Food">
        <title>A phased Vanilla planifolia genome enables genetic improvement of flavour and production.</title>
        <authorList>
            <person name="Hasing T."/>
            <person name="Tang H."/>
            <person name="Brym M."/>
            <person name="Khazi F."/>
            <person name="Huang T."/>
            <person name="Chambers A.H."/>
        </authorList>
    </citation>
    <scope>NUCLEOTIDE SEQUENCE [LARGE SCALE GENOMIC DNA]</scope>
    <source>
        <tissue evidence="14">Leaf</tissue>
    </source>
</reference>
<comment type="subcellular location">
    <subcellularLocation>
        <location evidence="2">Membrane</location>
        <topology evidence="2">Single-pass membrane protein</topology>
    </subcellularLocation>
    <subcellularLocation>
        <location evidence="1">Nucleus</location>
    </subcellularLocation>
</comment>
<dbReference type="PANTHER" id="PTHR31744:SF216">
    <property type="entry name" value="NAC TRANSCRIPTION FACTOR"/>
    <property type="match status" value="1"/>
</dbReference>
<keyword evidence="3 12" id="KW-0812">Transmembrane</keyword>
<dbReference type="FunFam" id="2.170.150.80:FF:000002">
    <property type="entry name" value="Nac domain-containing protein 86"/>
    <property type="match status" value="1"/>
</dbReference>
<dbReference type="AlphaFoldDB" id="A0A835UTB3"/>
<keyword evidence="7 12" id="KW-0472">Membrane</keyword>
<dbReference type="PROSITE" id="PS51005">
    <property type="entry name" value="NAC"/>
    <property type="match status" value="1"/>
</dbReference>